<evidence type="ECO:0000313" key="2">
    <source>
        <dbReference type="Proteomes" id="UP000272010"/>
    </source>
</evidence>
<gene>
    <name evidence="1" type="ORF">PY32053_04332</name>
</gene>
<name>A0A386UT24_9RHOB</name>
<geneLocation type="plasmid" evidence="2">
    <name>pyee3</name>
</geneLocation>
<reference evidence="2" key="1">
    <citation type="submission" date="2018-07" db="EMBL/GenBank/DDBJ databases">
        <title>Genome Structure of the Opportunistic Pathogen Paracoccus yeei (Alphaproteobacteria) and Identification of Putative Virulence Factors.</title>
        <authorList>
            <person name="Lasek R."/>
            <person name="Szuplewska M."/>
            <person name="Mitura M."/>
            <person name="Decewicz P."/>
            <person name="Chmielowska C."/>
            <person name="Pawlot A."/>
            <person name="Sentkowska D."/>
            <person name="Czarnecki J."/>
            <person name="Bartosik D."/>
        </authorList>
    </citation>
    <scope>NUCLEOTIDE SEQUENCE [LARGE SCALE GENOMIC DNA]</scope>
    <source>
        <strain evidence="2">CCUG 32053</strain>
        <plasmid evidence="2">pyee3</plasmid>
    </source>
</reference>
<dbReference type="AlphaFoldDB" id="A0A386UT24"/>
<dbReference type="EMBL" id="CP031081">
    <property type="protein sequence ID" value="AYF03853.1"/>
    <property type="molecule type" value="Genomic_DNA"/>
</dbReference>
<accession>A0A386UT24</accession>
<proteinExistence type="predicted"/>
<dbReference type="Proteomes" id="UP000272010">
    <property type="component" value="Plasmid pYEE3"/>
</dbReference>
<sequence length="55" mass="5575">MNAWALGPGLACYTPGVPDRCAVLLFSPEGDGHVLAGAYRVSEQPASASPRGGFG</sequence>
<keyword evidence="1" id="KW-0614">Plasmid</keyword>
<protein>
    <submittedName>
        <fullName evidence="1">Uncharacterized protein</fullName>
    </submittedName>
</protein>
<organism evidence="1 2">
    <name type="scientific">Paracoccus yeei</name>
    <dbReference type="NCBI Taxonomy" id="147645"/>
    <lineage>
        <taxon>Bacteria</taxon>
        <taxon>Pseudomonadati</taxon>
        <taxon>Pseudomonadota</taxon>
        <taxon>Alphaproteobacteria</taxon>
        <taxon>Rhodobacterales</taxon>
        <taxon>Paracoccaceae</taxon>
        <taxon>Paracoccus</taxon>
    </lineage>
</organism>
<evidence type="ECO:0000313" key="1">
    <source>
        <dbReference type="EMBL" id="AYF03853.1"/>
    </source>
</evidence>